<sequence length="391" mass="39577">MSAVIGAGVASLLGQTFSGQAAGAYGQRTVTRTVDAGGTAGATSTSAAGQDRGGATALSLSAEARAYLATMASSADATQSAAAREKATAARGWFDAQYARLGIGSALVNGQTAVDFSKQDRATLAVVAAGTAELFSADERQAAGAALQARFDAALMPHAVIARHTGDYAGLYAAAADYLGEAGAEERATTTFTLQSKAVTEGLAAARAVFGRAPATGNANDPVRALLDRTAATPATKPPAGASAATVASAARTMLDAQAARARDAGTELVFDATRQSGQKADFGPFENRTLAAIVQNVGDAFSPEEVRAARAELGQRTRTGLLDAFNKSDGDPMSRNAALLGQYLSMSGEERAVLGFGQDYADGILANHRLLSSLQGLLGGGDGTSLLSYI</sequence>
<keyword evidence="2" id="KW-1185">Reference proteome</keyword>
<name>A0A3S4FBQ4_9BRAD</name>
<evidence type="ECO:0000313" key="1">
    <source>
        <dbReference type="EMBL" id="VCU10520.1"/>
    </source>
</evidence>
<reference evidence="2" key="1">
    <citation type="submission" date="2018-10" db="EMBL/GenBank/DDBJ databases">
        <authorList>
            <person name="Peiro R."/>
            <person name="Begona"/>
            <person name="Cbmso G."/>
            <person name="Lopez M."/>
            <person name="Gonzalez S."/>
            <person name="Sacristan E."/>
            <person name="Castillo E."/>
        </authorList>
    </citation>
    <scope>NUCLEOTIDE SEQUENCE [LARGE SCALE GENOMIC DNA]</scope>
</reference>
<protein>
    <recommendedName>
        <fullName evidence="3">DUF1217 domain-containing protein</fullName>
    </recommendedName>
</protein>
<evidence type="ECO:0000313" key="2">
    <source>
        <dbReference type="Proteomes" id="UP000289200"/>
    </source>
</evidence>
<dbReference type="AlphaFoldDB" id="A0A3S4FBQ4"/>
<dbReference type="OrthoDB" id="7180789at2"/>
<accession>A0A3S4FBQ4</accession>
<gene>
    <name evidence="1" type="ORF">RHODGE_RHODGE_03719</name>
</gene>
<dbReference type="EMBL" id="UWOC01000171">
    <property type="protein sequence ID" value="VCU10520.1"/>
    <property type="molecule type" value="Genomic_DNA"/>
</dbReference>
<comment type="caution">
    <text evidence="1">The sequence shown here is derived from an EMBL/GenBank/DDBJ whole genome shotgun (WGS) entry which is preliminary data.</text>
</comment>
<dbReference type="RefSeq" id="WP_129610619.1">
    <property type="nucleotide sequence ID" value="NZ_UWOC01000171.1"/>
</dbReference>
<evidence type="ECO:0008006" key="3">
    <source>
        <dbReference type="Google" id="ProtNLM"/>
    </source>
</evidence>
<proteinExistence type="predicted"/>
<organism evidence="1 2">
    <name type="scientific">Rhodoplanes serenus</name>
    <dbReference type="NCBI Taxonomy" id="200615"/>
    <lineage>
        <taxon>Bacteria</taxon>
        <taxon>Pseudomonadati</taxon>
        <taxon>Pseudomonadota</taxon>
        <taxon>Alphaproteobacteria</taxon>
        <taxon>Hyphomicrobiales</taxon>
        <taxon>Nitrobacteraceae</taxon>
        <taxon>Rhodoplanes</taxon>
    </lineage>
</organism>
<dbReference type="Proteomes" id="UP000289200">
    <property type="component" value="Unassembled WGS sequence"/>
</dbReference>